<evidence type="ECO:0000313" key="3">
    <source>
        <dbReference type="Proteomes" id="UP001480595"/>
    </source>
</evidence>
<sequence length="125" mass="14081">MSNWIRDNSGVTRGGDQEAWVLHIRVRWPYVTLPVLVVLLGGGFVCLSVWETRRLRLPAWKTDVLATLTHSLDDGTHEQLREAVLQGRAREWAMGTVLNFEDAGRGLELKAQQDKSSSEWGEGPK</sequence>
<organism evidence="2 3">
    <name type="scientific">Apiospora phragmitis</name>
    <dbReference type="NCBI Taxonomy" id="2905665"/>
    <lineage>
        <taxon>Eukaryota</taxon>
        <taxon>Fungi</taxon>
        <taxon>Dikarya</taxon>
        <taxon>Ascomycota</taxon>
        <taxon>Pezizomycotina</taxon>
        <taxon>Sordariomycetes</taxon>
        <taxon>Xylariomycetidae</taxon>
        <taxon>Amphisphaeriales</taxon>
        <taxon>Apiosporaceae</taxon>
        <taxon>Apiospora</taxon>
    </lineage>
</organism>
<keyword evidence="3" id="KW-1185">Reference proteome</keyword>
<feature type="transmembrane region" description="Helical" evidence="1">
    <location>
        <begin position="28"/>
        <end position="50"/>
    </location>
</feature>
<dbReference type="PANTHER" id="PTHR35394">
    <property type="entry name" value="DUF3176 DOMAIN-CONTAINING PROTEIN"/>
    <property type="match status" value="1"/>
</dbReference>
<gene>
    <name evidence="2" type="ORF">PG994_008023</name>
</gene>
<name>A0ABR1USK2_9PEZI</name>
<accession>A0ABR1USK2</accession>
<dbReference type="Proteomes" id="UP001480595">
    <property type="component" value="Unassembled WGS sequence"/>
</dbReference>
<keyword evidence="1" id="KW-1133">Transmembrane helix</keyword>
<reference evidence="2 3" key="1">
    <citation type="submission" date="2023-01" db="EMBL/GenBank/DDBJ databases">
        <title>Analysis of 21 Apiospora genomes using comparative genomics revels a genus with tremendous synthesis potential of carbohydrate active enzymes and secondary metabolites.</title>
        <authorList>
            <person name="Sorensen T."/>
        </authorList>
    </citation>
    <scope>NUCLEOTIDE SEQUENCE [LARGE SCALE GENOMIC DNA]</scope>
    <source>
        <strain evidence="2 3">CBS 135458</strain>
    </source>
</reference>
<evidence type="ECO:0000313" key="2">
    <source>
        <dbReference type="EMBL" id="KAK8061657.1"/>
    </source>
</evidence>
<proteinExistence type="predicted"/>
<keyword evidence="1" id="KW-0812">Transmembrane</keyword>
<keyword evidence="1" id="KW-0472">Membrane</keyword>
<protein>
    <submittedName>
        <fullName evidence="2">Uncharacterized protein</fullName>
    </submittedName>
</protein>
<evidence type="ECO:0000256" key="1">
    <source>
        <dbReference type="SAM" id="Phobius"/>
    </source>
</evidence>
<dbReference type="GeneID" id="92092495"/>
<dbReference type="EMBL" id="JAQQWL010000008">
    <property type="protein sequence ID" value="KAK8061657.1"/>
    <property type="molecule type" value="Genomic_DNA"/>
</dbReference>
<dbReference type="RefSeq" id="XP_066714919.1">
    <property type="nucleotide sequence ID" value="XM_066859432.1"/>
</dbReference>
<comment type="caution">
    <text evidence="2">The sequence shown here is derived from an EMBL/GenBank/DDBJ whole genome shotgun (WGS) entry which is preliminary data.</text>
</comment>
<dbReference type="PANTHER" id="PTHR35394:SF5">
    <property type="entry name" value="DUF3176 DOMAIN-CONTAINING PROTEIN"/>
    <property type="match status" value="1"/>
</dbReference>